<dbReference type="SUPFAM" id="SSF103506">
    <property type="entry name" value="Mitochondrial carrier"/>
    <property type="match status" value="1"/>
</dbReference>
<dbReference type="GO" id="GO:0016020">
    <property type="term" value="C:membrane"/>
    <property type="evidence" value="ECO:0007669"/>
    <property type="project" value="UniProtKB-SubCell"/>
</dbReference>
<dbReference type="InterPro" id="IPR018108">
    <property type="entry name" value="MCP_transmembrane"/>
</dbReference>
<evidence type="ECO:0000256" key="2">
    <source>
        <dbReference type="ARBA" id="ARBA00022448"/>
    </source>
</evidence>
<dbReference type="Pfam" id="PF00153">
    <property type="entry name" value="Mito_carr"/>
    <property type="match status" value="3"/>
</dbReference>
<evidence type="ECO:0000256" key="1">
    <source>
        <dbReference type="ARBA" id="ARBA00004141"/>
    </source>
</evidence>
<evidence type="ECO:0000256" key="6">
    <source>
        <dbReference type="PROSITE-ProRule" id="PRU00282"/>
    </source>
</evidence>
<dbReference type="PROSITE" id="PS50920">
    <property type="entry name" value="SOLCAR"/>
    <property type="match status" value="3"/>
</dbReference>
<keyword evidence="2 7" id="KW-0813">Transport</keyword>
<feature type="transmembrane region" description="Helical" evidence="9">
    <location>
        <begin position="275"/>
        <end position="296"/>
    </location>
</feature>
<dbReference type="PANTHER" id="PTHR24089">
    <property type="entry name" value="SOLUTE CARRIER FAMILY 25"/>
    <property type="match status" value="1"/>
</dbReference>
<reference evidence="10" key="1">
    <citation type="submission" date="2021-01" db="EMBL/GenBank/DDBJ databases">
        <authorList>
            <person name="Corre E."/>
            <person name="Pelletier E."/>
            <person name="Niang G."/>
            <person name="Scheremetjew M."/>
            <person name="Finn R."/>
            <person name="Kale V."/>
            <person name="Holt S."/>
            <person name="Cochrane G."/>
            <person name="Meng A."/>
            <person name="Brown T."/>
            <person name="Cohen L."/>
        </authorList>
    </citation>
    <scope>NUCLEOTIDE SEQUENCE</scope>
    <source>
        <strain evidence="10">Isolate 1302-5</strain>
    </source>
</reference>
<feature type="repeat" description="Solcar" evidence="6">
    <location>
        <begin position="166"/>
        <end position="253"/>
    </location>
</feature>
<dbReference type="InterPro" id="IPR023395">
    <property type="entry name" value="MCP_dom_sf"/>
</dbReference>
<comment type="similarity">
    <text evidence="7">Belongs to the mitochondrial carrier (TC 2.A.29) family.</text>
</comment>
<accession>A0A7S4N4U5</accession>
<keyword evidence="5 6" id="KW-0472">Membrane</keyword>
<evidence type="ECO:0000256" key="9">
    <source>
        <dbReference type="SAM" id="Phobius"/>
    </source>
</evidence>
<protein>
    <recommendedName>
        <fullName evidence="11">Mitochondrial carrier protein</fullName>
    </recommendedName>
</protein>
<evidence type="ECO:0000256" key="4">
    <source>
        <dbReference type="ARBA" id="ARBA00022737"/>
    </source>
</evidence>
<feature type="repeat" description="Solcar" evidence="6">
    <location>
        <begin position="275"/>
        <end position="364"/>
    </location>
</feature>
<name>A0A7S4N4U5_9STRA</name>
<evidence type="ECO:0000256" key="8">
    <source>
        <dbReference type="SAM" id="MobiDB-lite"/>
    </source>
</evidence>
<dbReference type="Gene3D" id="1.50.40.10">
    <property type="entry name" value="Mitochondrial carrier domain"/>
    <property type="match status" value="1"/>
</dbReference>
<dbReference type="GO" id="GO:0055085">
    <property type="term" value="P:transmembrane transport"/>
    <property type="evidence" value="ECO:0007669"/>
    <property type="project" value="InterPro"/>
</dbReference>
<evidence type="ECO:0000256" key="5">
    <source>
        <dbReference type="ARBA" id="ARBA00023136"/>
    </source>
</evidence>
<feature type="region of interest" description="Disordered" evidence="8">
    <location>
        <begin position="1"/>
        <end position="44"/>
    </location>
</feature>
<organism evidence="10">
    <name type="scientific">Odontella aurita</name>
    <dbReference type="NCBI Taxonomy" id="265563"/>
    <lineage>
        <taxon>Eukaryota</taxon>
        <taxon>Sar</taxon>
        <taxon>Stramenopiles</taxon>
        <taxon>Ochrophyta</taxon>
        <taxon>Bacillariophyta</taxon>
        <taxon>Mediophyceae</taxon>
        <taxon>Biddulphiophycidae</taxon>
        <taxon>Eupodiscales</taxon>
        <taxon>Odontellaceae</taxon>
        <taxon>Odontella</taxon>
    </lineage>
</organism>
<dbReference type="PRINTS" id="PR00926">
    <property type="entry name" value="MITOCARRIER"/>
</dbReference>
<feature type="compositionally biased region" description="Low complexity" evidence="8">
    <location>
        <begin position="24"/>
        <end position="42"/>
    </location>
</feature>
<dbReference type="EMBL" id="HBKQ01041960">
    <property type="protein sequence ID" value="CAE2266100.1"/>
    <property type="molecule type" value="Transcribed_RNA"/>
</dbReference>
<sequence>MGVLQGFATKRPTKRYGVKDDSDSSPAAPTAAPQSVPVTAAPPKEESRTVTALKHLCCGGVAGSVAKTVTAPFSRLTILYQVHSMVTTKGHRPKFAMNLGEGFGKIVERGGVFSLWKGNGTSVIHRFPFSAINFYVYENMLDVINGIHRPHEDEDGHPAAEEITPTTKLTRFLAGATAGSVACTACYPLDLVRTRLTTELEGREHYRGIVDAFRKIYRSEGLPGFYSGIGPTLLVAVPNFAISLTVYGSLKEYALDDELFYNLRKIDAKSGEEKLGFYLTLMCGAASGCLSTLVTFPFDTIRRRMQIQNLHIDPEDRLTGRQQIETLIRNEGVKSVYRGLTPELIKVLPMVGTMFLVYEFMKDQLNVKKR</sequence>
<evidence type="ECO:0000313" key="10">
    <source>
        <dbReference type="EMBL" id="CAE2266100.1"/>
    </source>
</evidence>
<feature type="repeat" description="Solcar" evidence="6">
    <location>
        <begin position="50"/>
        <end position="143"/>
    </location>
</feature>
<keyword evidence="4" id="KW-0677">Repeat</keyword>
<gene>
    <name evidence="10" type="ORF">OAUR00152_LOCUS28939</name>
</gene>
<keyword evidence="3 6" id="KW-0812">Transmembrane</keyword>
<comment type="subcellular location">
    <subcellularLocation>
        <location evidence="1">Membrane</location>
        <topology evidence="1">Multi-pass membrane protein</topology>
    </subcellularLocation>
</comment>
<evidence type="ECO:0000256" key="7">
    <source>
        <dbReference type="RuleBase" id="RU000488"/>
    </source>
</evidence>
<dbReference type="AlphaFoldDB" id="A0A7S4N4U5"/>
<dbReference type="InterPro" id="IPR002067">
    <property type="entry name" value="MCP"/>
</dbReference>
<evidence type="ECO:0000256" key="3">
    <source>
        <dbReference type="ARBA" id="ARBA00022692"/>
    </source>
</evidence>
<proteinExistence type="inferred from homology"/>
<keyword evidence="9" id="KW-1133">Transmembrane helix</keyword>
<evidence type="ECO:0008006" key="11">
    <source>
        <dbReference type="Google" id="ProtNLM"/>
    </source>
</evidence>